<protein>
    <submittedName>
        <fullName evidence="2">Uncharacterized protein</fullName>
    </submittedName>
</protein>
<evidence type="ECO:0000313" key="2">
    <source>
        <dbReference type="EMBL" id="GID56846.1"/>
    </source>
</evidence>
<comment type="caution">
    <text evidence="2">The sequence shown here is derived from an EMBL/GenBank/DDBJ whole genome shotgun (WGS) entry which is preliminary data.</text>
</comment>
<feature type="compositionally biased region" description="Polar residues" evidence="1">
    <location>
        <begin position="45"/>
        <end position="65"/>
    </location>
</feature>
<evidence type="ECO:0000256" key="1">
    <source>
        <dbReference type="SAM" id="MobiDB-lite"/>
    </source>
</evidence>
<accession>A0ABQ3XEB5</accession>
<keyword evidence="3" id="KW-1185">Reference proteome</keyword>
<dbReference type="Proteomes" id="UP000612282">
    <property type="component" value="Unassembled WGS sequence"/>
</dbReference>
<reference evidence="2 3" key="1">
    <citation type="submission" date="2021-01" db="EMBL/GenBank/DDBJ databases">
        <title>Whole genome shotgun sequence of Actinoplanes couchii NBRC 106145.</title>
        <authorList>
            <person name="Komaki H."/>
            <person name="Tamura T."/>
        </authorList>
    </citation>
    <scope>NUCLEOTIDE SEQUENCE [LARGE SCALE GENOMIC DNA]</scope>
    <source>
        <strain evidence="2 3">NBRC 106145</strain>
    </source>
</reference>
<organism evidence="2 3">
    <name type="scientific">Actinoplanes couchii</name>
    <dbReference type="NCBI Taxonomy" id="403638"/>
    <lineage>
        <taxon>Bacteria</taxon>
        <taxon>Bacillati</taxon>
        <taxon>Actinomycetota</taxon>
        <taxon>Actinomycetes</taxon>
        <taxon>Micromonosporales</taxon>
        <taxon>Micromonosporaceae</taxon>
        <taxon>Actinoplanes</taxon>
    </lineage>
</organism>
<gene>
    <name evidence="2" type="ORF">Aco03nite_052500</name>
</gene>
<sequence>MTRRCDGPFGAVRPLEAPSELTAEPRSTARMVRPLRCASDRRSSTRTPTPSDQPVPSAESANDRQYPSAARPPWRAISTKVVGLDITVTPAAIAVPHSPWRNDWAARCSATSDDEQAVSMVTVAPTEPKK</sequence>
<dbReference type="EMBL" id="BOMG01000064">
    <property type="protein sequence ID" value="GID56846.1"/>
    <property type="molecule type" value="Genomic_DNA"/>
</dbReference>
<evidence type="ECO:0000313" key="3">
    <source>
        <dbReference type="Proteomes" id="UP000612282"/>
    </source>
</evidence>
<name>A0ABQ3XEB5_9ACTN</name>
<proteinExistence type="predicted"/>
<feature type="region of interest" description="Disordered" evidence="1">
    <location>
        <begin position="1"/>
        <end position="74"/>
    </location>
</feature>
<feature type="region of interest" description="Disordered" evidence="1">
    <location>
        <begin position="111"/>
        <end position="130"/>
    </location>
</feature>